<evidence type="ECO:0000256" key="1">
    <source>
        <dbReference type="ARBA" id="ARBA00004141"/>
    </source>
</evidence>
<comment type="caution">
    <text evidence="9">The sequence shown here is derived from an EMBL/GenBank/DDBJ whole genome shotgun (WGS) entry which is preliminary data.</text>
</comment>
<dbReference type="InterPro" id="IPR000791">
    <property type="entry name" value="Gpr1/Fun34/SatP-like"/>
</dbReference>
<feature type="transmembrane region" description="Helical" evidence="6">
    <location>
        <begin position="164"/>
        <end position="181"/>
    </location>
</feature>
<dbReference type="OrthoDB" id="3648309at2759"/>
<evidence type="ECO:0000256" key="2">
    <source>
        <dbReference type="ARBA" id="ARBA00005587"/>
    </source>
</evidence>
<feature type="transmembrane region" description="Helical" evidence="6">
    <location>
        <begin position="60"/>
        <end position="79"/>
    </location>
</feature>
<evidence type="ECO:0000313" key="7">
    <source>
        <dbReference type="EMBL" id="KAE9962957.1"/>
    </source>
</evidence>
<feature type="transmembrane region" description="Helical" evidence="6">
    <location>
        <begin position="221"/>
        <end position="242"/>
    </location>
</feature>
<dbReference type="EMBL" id="WNWR01000131">
    <property type="protein sequence ID" value="KAE9990567.1"/>
    <property type="molecule type" value="Genomic_DNA"/>
</dbReference>
<dbReference type="EMBL" id="WNWQ01000931">
    <property type="protein sequence ID" value="KAE9962957.1"/>
    <property type="molecule type" value="Genomic_DNA"/>
</dbReference>
<feature type="transmembrane region" description="Helical" evidence="6">
    <location>
        <begin position="91"/>
        <end position="110"/>
    </location>
</feature>
<dbReference type="PANTHER" id="PTHR31123:SF4">
    <property type="entry name" value="PROTEIN ALCS"/>
    <property type="match status" value="1"/>
</dbReference>
<feature type="transmembrane region" description="Helical" evidence="6">
    <location>
        <begin position="188"/>
        <end position="209"/>
    </location>
</feature>
<accession>A0A8H3ZEQ6</accession>
<dbReference type="EMBL" id="WNWS01000016">
    <property type="protein sequence ID" value="KAE9987575.1"/>
    <property type="molecule type" value="Genomic_DNA"/>
</dbReference>
<proteinExistence type="inferred from homology"/>
<organism evidence="9 11">
    <name type="scientific">Venturia inaequalis</name>
    <name type="common">Apple scab fungus</name>
    <dbReference type="NCBI Taxonomy" id="5025"/>
    <lineage>
        <taxon>Eukaryota</taxon>
        <taxon>Fungi</taxon>
        <taxon>Dikarya</taxon>
        <taxon>Ascomycota</taxon>
        <taxon>Pezizomycotina</taxon>
        <taxon>Dothideomycetes</taxon>
        <taxon>Pleosporomycetidae</taxon>
        <taxon>Venturiales</taxon>
        <taxon>Venturiaceae</taxon>
        <taxon>Venturia</taxon>
    </lineage>
</organism>
<protein>
    <submittedName>
        <fullName evidence="9">Uncharacterized protein</fullName>
    </submittedName>
</protein>
<dbReference type="GO" id="GO:0015123">
    <property type="term" value="F:acetate transmembrane transporter activity"/>
    <property type="evidence" value="ECO:0007669"/>
    <property type="project" value="TreeGrafter"/>
</dbReference>
<sequence length="278" mass="30588">MSTIDSHVKENGGYHNEDIHRTNTVQTINMSPEIFEKLYLQPQNKIHGDLRRTFANPTPLPLLGFLIASSPLAISFMGWGGAGGNGAATIGLYYFFGGMLQVIGSILEWFIGNTFPFVVFGSFGAFWLAFAVTLTPFYNAEGAFTAGATTAAEMAAATATFEASLMYFPFFVGVLVFMYLICSTRINFVFFMIFLFLDIALFLLTGAYYKASHGQAATAERLFVATGACVFVFCVFGWYLLFAQLLQSVEFPISLPVGDFGRFWKKKASAQSDVEKAD</sequence>
<dbReference type="PANTHER" id="PTHR31123">
    <property type="entry name" value="ACCUMULATION OF DYADS PROTEIN 2-RELATED"/>
    <property type="match status" value="1"/>
</dbReference>
<name>A0A8H3ZEQ6_VENIN</name>
<keyword evidence="5 6" id="KW-0472">Membrane</keyword>
<comment type="subcellular location">
    <subcellularLocation>
        <location evidence="1">Membrane</location>
        <topology evidence="1">Multi-pass membrane protein</topology>
    </subcellularLocation>
</comment>
<evidence type="ECO:0000313" key="8">
    <source>
        <dbReference type="EMBL" id="KAE9987575.1"/>
    </source>
</evidence>
<keyword evidence="3 6" id="KW-0812">Transmembrane</keyword>
<dbReference type="Proteomes" id="UP000490939">
    <property type="component" value="Unassembled WGS sequence"/>
</dbReference>
<dbReference type="Pfam" id="PF01184">
    <property type="entry name" value="Gpr1_Fun34_YaaH"/>
    <property type="match status" value="1"/>
</dbReference>
<gene>
    <name evidence="7" type="ORF">BLS_009853</name>
    <name evidence="9" type="ORF">EG327_001250</name>
    <name evidence="8" type="ORF">EG328_002216</name>
</gene>
<dbReference type="GO" id="GO:0005886">
    <property type="term" value="C:plasma membrane"/>
    <property type="evidence" value="ECO:0007669"/>
    <property type="project" value="TreeGrafter"/>
</dbReference>
<keyword evidence="4 6" id="KW-1133">Transmembrane helix</keyword>
<reference evidence="9 11" key="1">
    <citation type="submission" date="2019-07" db="EMBL/GenBank/DDBJ databases">
        <title>Venturia inaequalis Genome Resource.</title>
        <authorList>
            <person name="Lichtner F.J."/>
        </authorList>
    </citation>
    <scope>NUCLEOTIDE SEQUENCE [LARGE SCALE GENOMIC DNA]</scope>
    <source>
        <strain evidence="8 10">120213</strain>
        <strain evidence="7">Bline_iso_100314</strain>
        <strain evidence="9 11">DMI_063113</strain>
    </source>
</reference>
<evidence type="ECO:0000313" key="10">
    <source>
        <dbReference type="Proteomes" id="UP000447873"/>
    </source>
</evidence>
<dbReference type="Proteomes" id="UP000433883">
    <property type="component" value="Unassembled WGS sequence"/>
</dbReference>
<keyword evidence="11" id="KW-1185">Reference proteome</keyword>
<evidence type="ECO:0000256" key="5">
    <source>
        <dbReference type="ARBA" id="ARBA00023136"/>
    </source>
</evidence>
<feature type="transmembrane region" description="Helical" evidence="6">
    <location>
        <begin position="117"/>
        <end position="138"/>
    </location>
</feature>
<evidence type="ECO:0000256" key="4">
    <source>
        <dbReference type="ARBA" id="ARBA00022989"/>
    </source>
</evidence>
<evidence type="ECO:0000313" key="9">
    <source>
        <dbReference type="EMBL" id="KAE9990567.1"/>
    </source>
</evidence>
<evidence type="ECO:0000256" key="6">
    <source>
        <dbReference type="SAM" id="Phobius"/>
    </source>
</evidence>
<evidence type="ECO:0000256" key="3">
    <source>
        <dbReference type="ARBA" id="ARBA00022692"/>
    </source>
</evidence>
<comment type="similarity">
    <text evidence="2">Belongs to the acetate uptake transporter (AceTr) (TC 2.A.96) family.</text>
</comment>
<dbReference type="AlphaFoldDB" id="A0A8H3ZEQ6"/>
<evidence type="ECO:0000313" key="11">
    <source>
        <dbReference type="Proteomes" id="UP000490939"/>
    </source>
</evidence>
<dbReference type="InterPro" id="IPR051633">
    <property type="entry name" value="AceTr"/>
</dbReference>
<dbReference type="Proteomes" id="UP000447873">
    <property type="component" value="Unassembled WGS sequence"/>
</dbReference>